<evidence type="ECO:0000256" key="1">
    <source>
        <dbReference type="SAM" id="MobiDB-lite"/>
    </source>
</evidence>
<name>A0ABX5HMI4_ESCAL</name>
<keyword evidence="3" id="KW-1185">Reference proteome</keyword>
<feature type="region of interest" description="Disordered" evidence="1">
    <location>
        <begin position="45"/>
        <end position="67"/>
    </location>
</feature>
<dbReference type="EMBL" id="PYQT01000003">
    <property type="protein sequence ID" value="PSY44351.1"/>
    <property type="molecule type" value="Genomic_DNA"/>
</dbReference>
<gene>
    <name evidence="2" type="ORF">C7B09_04065</name>
</gene>
<protein>
    <submittedName>
        <fullName evidence="2">Uncharacterized protein</fullName>
    </submittedName>
</protein>
<sequence>MGSACQKSNNKQIVWQIHVHTRERCLHLFISIINIRQGNNIHTELNKNPNATKDNSSKYNPVGNKNTIASCGNIPHIPVFRHPERLKERTRTINSNNRYPPTISSVRKKW</sequence>
<evidence type="ECO:0000313" key="3">
    <source>
        <dbReference type="Proteomes" id="UP000240382"/>
    </source>
</evidence>
<reference evidence="2 3" key="1">
    <citation type="submission" date="2018-03" db="EMBL/GenBank/DDBJ databases">
        <title>Whole Genome Sequencing of Escherichia coli isolates from wildlife.</title>
        <authorList>
            <person name="Whitehouse C.A."/>
            <person name="Lacher D.W."/>
            <person name="Mammel M.K."/>
            <person name="Barnaba T."/>
            <person name="Lorch J.M."/>
        </authorList>
    </citation>
    <scope>NUCLEOTIDE SEQUENCE [LARGE SCALE GENOMIC DNA]</scope>
    <source>
        <strain evidence="2 3">20507-2</strain>
    </source>
</reference>
<organism evidence="2 3">
    <name type="scientific">Escherichia albertii</name>
    <dbReference type="NCBI Taxonomy" id="208962"/>
    <lineage>
        <taxon>Bacteria</taxon>
        <taxon>Pseudomonadati</taxon>
        <taxon>Pseudomonadota</taxon>
        <taxon>Gammaproteobacteria</taxon>
        <taxon>Enterobacterales</taxon>
        <taxon>Enterobacteriaceae</taxon>
        <taxon>Escherichia</taxon>
    </lineage>
</organism>
<evidence type="ECO:0000313" key="2">
    <source>
        <dbReference type="EMBL" id="PSY44351.1"/>
    </source>
</evidence>
<dbReference type="Proteomes" id="UP000240382">
    <property type="component" value="Unassembled WGS sequence"/>
</dbReference>
<accession>A0ABX5HMI4</accession>
<comment type="caution">
    <text evidence="2">The sequence shown here is derived from an EMBL/GenBank/DDBJ whole genome shotgun (WGS) entry which is preliminary data.</text>
</comment>
<proteinExistence type="predicted"/>